<protein>
    <recommendedName>
        <fullName evidence="3">Reverse transcriptase zinc-binding domain-containing protein</fullName>
    </recommendedName>
</protein>
<sequence length="339" mass="41527">MVRGKKTREELWKPLSKSTLLRTWEKYKTRFYSKTPLWVSPIESFQRREMGWNMWPVYKDILRKENKDFRLKSHDEINTNLTKISWLQYYQLQEYFNKDKKVGFATEISYWDVIIKEKKKVVTKIYKTLLEWSTETEVVKQYMINWARNIGRSITLEEWETIWKRKMNYTYSYELKENIIKMTHQWYLTPHNVAKMSKDLNGNCWKCGQFEGTFHHLWWNCNKAKLYWKEIHEISQKILKIKIPLKPEFFLLGLTNTDWSTNTDKLFTYIITAARIVYARVWRQKVTPTKDQWLEKMLDIMNMDELTSRIATMQLKTRKKTDWIVFKEWMKENKAKLII</sequence>
<evidence type="ECO:0008006" key="3">
    <source>
        <dbReference type="Google" id="ProtNLM"/>
    </source>
</evidence>
<dbReference type="PANTHER" id="PTHR31635:SF196">
    <property type="entry name" value="REVERSE TRANSCRIPTASE DOMAIN-CONTAINING PROTEIN-RELATED"/>
    <property type="match status" value="1"/>
</dbReference>
<dbReference type="AlphaFoldDB" id="A0A803SQ31"/>
<dbReference type="InParanoid" id="A0A803SQ31"/>
<reference evidence="1" key="2">
    <citation type="submission" date="2025-08" db="UniProtKB">
        <authorList>
            <consortium name="Ensembl"/>
        </authorList>
    </citation>
    <scope>IDENTIFICATION</scope>
</reference>
<reference evidence="1" key="1">
    <citation type="submission" date="2009-12" db="EMBL/GenBank/DDBJ databases">
        <title>The Genome Sequence of Anolis carolinensis (Green Anole Lizard).</title>
        <authorList>
            <consortium name="The Genome Sequencing Platform"/>
            <person name="Di Palma F."/>
            <person name="Alfoldi J."/>
            <person name="Heiman D."/>
            <person name="Young S."/>
            <person name="Grabherr M."/>
            <person name="Johnson J."/>
            <person name="Lander E.S."/>
            <person name="Lindblad-Toh K."/>
        </authorList>
    </citation>
    <scope>NUCLEOTIDE SEQUENCE [LARGE SCALE GENOMIC DNA]</scope>
    <source>
        <strain evidence="1">JBL SC #1</strain>
    </source>
</reference>
<keyword evidence="2" id="KW-1185">Reference proteome</keyword>
<proteinExistence type="predicted"/>
<reference evidence="1" key="3">
    <citation type="submission" date="2025-09" db="UniProtKB">
        <authorList>
            <consortium name="Ensembl"/>
        </authorList>
    </citation>
    <scope>IDENTIFICATION</scope>
</reference>
<evidence type="ECO:0000313" key="1">
    <source>
        <dbReference type="Ensembl" id="ENSACAP00000025071.1"/>
    </source>
</evidence>
<dbReference type="GeneTree" id="ENSGT01120000271821"/>
<dbReference type="Proteomes" id="UP000001646">
    <property type="component" value="Unplaced"/>
</dbReference>
<organism evidence="1 2">
    <name type="scientific">Anolis carolinensis</name>
    <name type="common">Green anole</name>
    <name type="synonym">American chameleon</name>
    <dbReference type="NCBI Taxonomy" id="28377"/>
    <lineage>
        <taxon>Eukaryota</taxon>
        <taxon>Metazoa</taxon>
        <taxon>Chordata</taxon>
        <taxon>Craniata</taxon>
        <taxon>Vertebrata</taxon>
        <taxon>Euteleostomi</taxon>
        <taxon>Lepidosauria</taxon>
        <taxon>Squamata</taxon>
        <taxon>Bifurcata</taxon>
        <taxon>Unidentata</taxon>
        <taxon>Episquamata</taxon>
        <taxon>Toxicofera</taxon>
        <taxon>Iguania</taxon>
        <taxon>Dactyloidae</taxon>
        <taxon>Anolis</taxon>
    </lineage>
</organism>
<dbReference type="Ensembl" id="ENSACAT00000026280.2">
    <property type="protein sequence ID" value="ENSACAP00000025071.1"/>
    <property type="gene ID" value="ENSACAG00000023827.2"/>
</dbReference>
<name>A0A803SQ31_ANOCA</name>
<evidence type="ECO:0000313" key="2">
    <source>
        <dbReference type="Proteomes" id="UP000001646"/>
    </source>
</evidence>
<dbReference type="PANTHER" id="PTHR31635">
    <property type="entry name" value="REVERSE TRANSCRIPTASE DOMAIN-CONTAINING PROTEIN-RELATED"/>
    <property type="match status" value="1"/>
</dbReference>
<dbReference type="Bgee" id="ENSACAG00000023827">
    <property type="expression patterns" value="Expressed in testis and 2 other cell types or tissues"/>
</dbReference>
<accession>A0A803SQ31</accession>